<sequence>MAESSLAIRLSDDCESQSNEIPVEPTNDSGPNADVGIEENGHDLLDVIPVEDNEGEIEEHVEDPVINNRDIEEPVQNGDVPVDKTDISHEPANQAVADASQGASSESKVTCGPKTPEGSPKYYYNHVDPDDFFKEPQMQEGPSSSKSSTGKRKAADDIPEDPSAKKVRLEPIEEEEIDE</sequence>
<proteinExistence type="predicted"/>
<feature type="region of interest" description="Disordered" evidence="1">
    <location>
        <begin position="1"/>
        <end position="38"/>
    </location>
</feature>
<evidence type="ECO:0000313" key="3">
    <source>
        <dbReference type="Proteomes" id="UP000001940"/>
    </source>
</evidence>
<dbReference type="WormBase" id="F18E9.1">
    <property type="protein sequence ID" value="CE47288"/>
    <property type="gene ID" value="WBGene00017568"/>
</dbReference>
<evidence type="ECO:0000256" key="1">
    <source>
        <dbReference type="SAM" id="MobiDB-lite"/>
    </source>
</evidence>
<dbReference type="Proteomes" id="UP000001940">
    <property type="component" value="Chromosome X"/>
</dbReference>
<dbReference type="RefSeq" id="NP_509458.2">
    <property type="nucleotide sequence ID" value="NM_077057.2"/>
</dbReference>
<dbReference type="PaxDb" id="6239-F18E9.1"/>
<dbReference type="CTD" id="184646"/>
<dbReference type="EMBL" id="BX284606">
    <property type="protein sequence ID" value="CCD68434.2"/>
    <property type="molecule type" value="Genomic_DNA"/>
</dbReference>
<evidence type="ECO:0000313" key="2">
    <source>
        <dbReference type="EMBL" id="CCD68434.2"/>
    </source>
</evidence>
<dbReference type="Bgee" id="WBGene00017568">
    <property type="expression patterns" value="Expressed in pharyngeal muscle cell (C elegans) and 3 other cell types or tissues"/>
</dbReference>
<gene>
    <name evidence="2" type="ORF">CELE_F18E9.1</name>
    <name evidence="2 4" type="ORF">F18E9.1</name>
</gene>
<organism evidence="2 3">
    <name type="scientific">Caenorhabditis elegans</name>
    <dbReference type="NCBI Taxonomy" id="6239"/>
    <lineage>
        <taxon>Eukaryota</taxon>
        <taxon>Metazoa</taxon>
        <taxon>Ecdysozoa</taxon>
        <taxon>Nematoda</taxon>
        <taxon>Chromadorea</taxon>
        <taxon>Rhabditida</taxon>
        <taxon>Rhabditina</taxon>
        <taxon>Rhabditomorpha</taxon>
        <taxon>Rhabditoidea</taxon>
        <taxon>Rhabditidae</taxon>
        <taxon>Peloderinae</taxon>
        <taxon>Caenorhabditis</taxon>
    </lineage>
</organism>
<evidence type="ECO:0000313" key="4">
    <source>
        <dbReference type="WormBase" id="F18E9.1"/>
    </source>
</evidence>
<keyword evidence="3" id="KW-1185">Reference proteome</keyword>
<dbReference type="HOGENOM" id="CLU_1504798_0_0_1"/>
<feature type="compositionally biased region" description="Polar residues" evidence="1">
    <location>
        <begin position="16"/>
        <end position="30"/>
    </location>
</feature>
<protein>
    <submittedName>
        <fullName evidence="2">ELM2 domain-containing protein</fullName>
    </submittedName>
</protein>
<dbReference type="AlphaFoldDB" id="Q19571"/>
<feature type="region of interest" description="Disordered" evidence="1">
    <location>
        <begin position="58"/>
        <end position="179"/>
    </location>
</feature>
<accession>Q19571</accession>
<dbReference type="AGR" id="WB:WBGene00017568"/>
<dbReference type="UCSC" id="F18E9.1">
    <property type="organism name" value="c. elegans"/>
</dbReference>
<dbReference type="KEGG" id="cel:CELE_F18E9.1"/>
<dbReference type="InParanoid" id="Q19571"/>
<name>Q19571_CAEEL</name>
<dbReference type="GeneID" id="184646"/>
<dbReference type="STRING" id="6239.F18E9.1.1"/>
<reference evidence="2 3" key="1">
    <citation type="journal article" date="1998" name="Science">
        <title>Genome sequence of the nematode C. elegans: a platform for investigating biology.</title>
        <authorList>
            <consortium name="The C. elegans sequencing consortium"/>
            <person name="Sulson J.E."/>
            <person name="Waterston R."/>
        </authorList>
    </citation>
    <scope>NUCLEOTIDE SEQUENCE [LARGE SCALE GENOMIC DNA]</scope>
    <source>
        <strain evidence="2 3">Bristol N2</strain>
    </source>
</reference>
<feature type="compositionally biased region" description="Basic and acidic residues" evidence="1">
    <location>
        <begin position="162"/>
        <end position="171"/>
    </location>
</feature>
<dbReference type="PeptideAtlas" id="Q19571"/>